<proteinExistence type="inferred from homology"/>
<dbReference type="PRINTS" id="PR01805">
    <property type="entry name" value="VACJLIPOPROT"/>
</dbReference>
<comment type="caution">
    <text evidence="3">The sequence shown here is derived from an EMBL/GenBank/DDBJ whole genome shotgun (WGS) entry which is preliminary data.</text>
</comment>
<dbReference type="NCBIfam" id="NF011672">
    <property type="entry name" value="PRK15091.1"/>
    <property type="match status" value="1"/>
</dbReference>
<gene>
    <name evidence="3" type="primary">vacJ</name>
    <name evidence="3" type="ORF">PANT111_160148</name>
</gene>
<dbReference type="AlphaFoldDB" id="A0AAX3J5S2"/>
<dbReference type="InterPro" id="IPR007428">
    <property type="entry name" value="MlaA"/>
</dbReference>
<reference evidence="3 4" key="1">
    <citation type="submission" date="2019-10" db="EMBL/GenBank/DDBJ databases">
        <authorList>
            <person name="Karimi E."/>
        </authorList>
    </citation>
    <scope>NUCLEOTIDE SEQUENCE [LARGE SCALE GENOMIC DNA]</scope>
    <source>
        <strain evidence="3">Pantoea sp. 111</strain>
    </source>
</reference>
<dbReference type="GO" id="GO:0016020">
    <property type="term" value="C:membrane"/>
    <property type="evidence" value="ECO:0007669"/>
    <property type="project" value="InterPro"/>
</dbReference>
<name>A0AAX3J5S2_9GAMM</name>
<accession>A0AAX3J5S2</accession>
<evidence type="ECO:0000313" key="3">
    <source>
        <dbReference type="EMBL" id="VXB59219.1"/>
    </source>
</evidence>
<evidence type="ECO:0000313" key="4">
    <source>
        <dbReference type="Proteomes" id="UP000433737"/>
    </source>
</evidence>
<dbReference type="EMBL" id="CABWMH010000008">
    <property type="protein sequence ID" value="VXB59219.1"/>
    <property type="molecule type" value="Genomic_DNA"/>
</dbReference>
<evidence type="ECO:0000256" key="1">
    <source>
        <dbReference type="ARBA" id="ARBA00010634"/>
    </source>
</evidence>
<dbReference type="GO" id="GO:0120010">
    <property type="term" value="P:intermembrane phospholipid transfer"/>
    <property type="evidence" value="ECO:0007669"/>
    <property type="project" value="TreeGrafter"/>
</dbReference>
<evidence type="ECO:0000256" key="2">
    <source>
        <dbReference type="ARBA" id="ARBA00022729"/>
    </source>
</evidence>
<sequence>MDCRLKGEQTFFHPHREIGMNYRLTSLAVASVLLVGCASSKPANDEPAQRSDPFEGFNRTMFNFNYNVLDPYVLRPVAVAWRDYVPVPARTGLSNFLGNLEEPASMVNAILVGNGRDAGIHFTRFFLNSVLGLGGFIDVAGKANPELAREEPHRFGTTLGHYGVGYGPYVELPAYGSFTVRQDGGDYVDTLYPILGWLTWPMSIGKWTLEGIETRAQLLDSDAILKQQSDPYAFIRNAYFQRHDFLARGGKLKPEENPNAAAIQDDLQDIDAQ</sequence>
<comment type="similarity">
    <text evidence="1">Belongs to the MlaA family.</text>
</comment>
<dbReference type="PANTHER" id="PTHR30035">
    <property type="entry name" value="LIPOPROTEIN VACJ-RELATED"/>
    <property type="match status" value="1"/>
</dbReference>
<dbReference type="PANTHER" id="PTHR30035:SF3">
    <property type="entry name" value="INTERMEMBRANE PHOSPHOLIPID TRANSPORT SYSTEM LIPOPROTEIN MLAA"/>
    <property type="match status" value="1"/>
</dbReference>
<keyword evidence="2" id="KW-0732">Signal</keyword>
<organism evidence="3 4">
    <name type="scientific">Pantoea brenneri</name>
    <dbReference type="NCBI Taxonomy" id="472694"/>
    <lineage>
        <taxon>Bacteria</taxon>
        <taxon>Pseudomonadati</taxon>
        <taxon>Pseudomonadota</taxon>
        <taxon>Gammaproteobacteria</taxon>
        <taxon>Enterobacterales</taxon>
        <taxon>Erwiniaceae</taxon>
        <taxon>Pantoea</taxon>
    </lineage>
</organism>
<keyword evidence="3" id="KW-0449">Lipoprotein</keyword>
<dbReference type="Proteomes" id="UP000433737">
    <property type="component" value="Unassembled WGS sequence"/>
</dbReference>
<dbReference type="Pfam" id="PF04333">
    <property type="entry name" value="MlaA"/>
    <property type="match status" value="1"/>
</dbReference>
<protein>
    <submittedName>
        <fullName evidence="3">Lipoprotein</fullName>
    </submittedName>
</protein>